<dbReference type="EMBL" id="UESZ01000001">
    <property type="protein sequence ID" value="SSA33810.1"/>
    <property type="molecule type" value="Genomic_DNA"/>
</dbReference>
<protein>
    <submittedName>
        <fullName evidence="2">Uncharacterized protein</fullName>
    </submittedName>
</protein>
<keyword evidence="1" id="KW-0472">Membrane</keyword>
<keyword evidence="3" id="KW-1185">Reference proteome</keyword>
<feature type="transmembrane region" description="Helical" evidence="1">
    <location>
        <begin position="105"/>
        <end position="128"/>
    </location>
</feature>
<evidence type="ECO:0000256" key="1">
    <source>
        <dbReference type="SAM" id="Phobius"/>
    </source>
</evidence>
<evidence type="ECO:0000313" key="3">
    <source>
        <dbReference type="Proteomes" id="UP000250028"/>
    </source>
</evidence>
<sequence length="207" mass="22410">MTLYSNTPTRRTIQIVIDVLLLVWSVVLCWLAWTVGARMRDLADAGRQMRDGGSTFDEQMRTLAQKASDIPLVGSSLQEPFQSAAGAGISVRDAGQTFAVNIDRLGWLLAATIALSSIFVAVMLWLGLRLPWVRRASVAKRRMQMPGGDTLLAWDALESSKPASLLAVHPDPVGAWQHADPTAVRGLADLRLAQLGLRRAVPGVSAD</sequence>
<accession>A0A2Y8ZNB8</accession>
<dbReference type="OrthoDB" id="5198533at2"/>
<keyword evidence="1" id="KW-1133">Transmembrane helix</keyword>
<name>A0A2Y8ZNB8_9MICO</name>
<dbReference type="RefSeq" id="WP_109684456.1">
    <property type="nucleotide sequence ID" value="NZ_QGDN01000001.1"/>
</dbReference>
<gene>
    <name evidence="2" type="ORF">SAMN04489750_1106</name>
</gene>
<keyword evidence="1" id="KW-0812">Transmembrane</keyword>
<dbReference type="Proteomes" id="UP000250028">
    <property type="component" value="Unassembled WGS sequence"/>
</dbReference>
<organism evidence="2 3">
    <name type="scientific">Branchiibius hedensis</name>
    <dbReference type="NCBI Taxonomy" id="672460"/>
    <lineage>
        <taxon>Bacteria</taxon>
        <taxon>Bacillati</taxon>
        <taxon>Actinomycetota</taxon>
        <taxon>Actinomycetes</taxon>
        <taxon>Micrococcales</taxon>
        <taxon>Dermacoccaceae</taxon>
        <taxon>Branchiibius</taxon>
    </lineage>
</organism>
<feature type="transmembrane region" description="Helical" evidence="1">
    <location>
        <begin position="12"/>
        <end position="33"/>
    </location>
</feature>
<reference evidence="3" key="1">
    <citation type="submission" date="2016-10" db="EMBL/GenBank/DDBJ databases">
        <authorList>
            <person name="Varghese N."/>
            <person name="Submissions S."/>
        </authorList>
    </citation>
    <scope>NUCLEOTIDE SEQUENCE [LARGE SCALE GENOMIC DNA]</scope>
    <source>
        <strain evidence="3">DSM 22951</strain>
    </source>
</reference>
<evidence type="ECO:0000313" key="2">
    <source>
        <dbReference type="EMBL" id="SSA33810.1"/>
    </source>
</evidence>
<proteinExistence type="predicted"/>
<dbReference type="AlphaFoldDB" id="A0A2Y8ZNB8"/>